<protein>
    <submittedName>
        <fullName evidence="1">Phage tail protein</fullName>
    </submittedName>
</protein>
<evidence type="ECO:0000313" key="2">
    <source>
        <dbReference type="Proteomes" id="UP000640274"/>
    </source>
</evidence>
<sequence length="129" mass="14601">MIGSFGGIVFVVRENTVRTIDDLQRSTTARWATHDVLRAKPKAVFIGPGQDTISFTMRFDVQYGVRPRRELNRLLTYCQSGRVEKLIIGGAPEGSGKWYIESVNSTWTYMDNRGRLLVAEATVTLKEFL</sequence>
<name>A0A934J7D4_9BACL</name>
<dbReference type="RefSeq" id="WP_199019635.1">
    <property type="nucleotide sequence ID" value="NZ_JAELUP010000065.1"/>
</dbReference>
<reference evidence="1" key="1">
    <citation type="submission" date="2020-12" db="EMBL/GenBank/DDBJ databases">
        <authorList>
            <person name="Huq M.A."/>
        </authorList>
    </citation>
    <scope>NUCLEOTIDE SEQUENCE</scope>
    <source>
        <strain evidence="1">MAHUQ-46</strain>
    </source>
</reference>
<organism evidence="1 2">
    <name type="scientific">Paenibacillus roseus</name>
    <dbReference type="NCBI Taxonomy" id="2798579"/>
    <lineage>
        <taxon>Bacteria</taxon>
        <taxon>Bacillati</taxon>
        <taxon>Bacillota</taxon>
        <taxon>Bacilli</taxon>
        <taxon>Bacillales</taxon>
        <taxon>Paenibacillaceae</taxon>
        <taxon>Paenibacillus</taxon>
    </lineage>
</organism>
<dbReference type="Proteomes" id="UP000640274">
    <property type="component" value="Unassembled WGS sequence"/>
</dbReference>
<dbReference type="InterPro" id="IPR009734">
    <property type="entry name" value="Myoviridae_GpU"/>
</dbReference>
<keyword evidence="2" id="KW-1185">Reference proteome</keyword>
<proteinExistence type="predicted"/>
<gene>
    <name evidence="1" type="ORF">JFN88_12520</name>
</gene>
<dbReference type="EMBL" id="JAELUP010000065">
    <property type="protein sequence ID" value="MBJ6362091.1"/>
    <property type="molecule type" value="Genomic_DNA"/>
</dbReference>
<evidence type="ECO:0000313" key="1">
    <source>
        <dbReference type="EMBL" id="MBJ6362091.1"/>
    </source>
</evidence>
<comment type="caution">
    <text evidence="1">The sequence shown here is derived from an EMBL/GenBank/DDBJ whole genome shotgun (WGS) entry which is preliminary data.</text>
</comment>
<dbReference type="Pfam" id="PF06995">
    <property type="entry name" value="Phage_P2_GpU"/>
    <property type="match status" value="1"/>
</dbReference>
<dbReference type="AlphaFoldDB" id="A0A934J7D4"/>
<accession>A0A934J7D4</accession>